<evidence type="ECO:0000259" key="8">
    <source>
        <dbReference type="Pfam" id="PF00125"/>
    </source>
</evidence>
<dbReference type="Gene3D" id="1.10.20.10">
    <property type="entry name" value="Histone, subunit A"/>
    <property type="match status" value="1"/>
</dbReference>
<dbReference type="GO" id="GO:0030527">
    <property type="term" value="F:structural constituent of chromatin"/>
    <property type="evidence" value="ECO:0007669"/>
    <property type="project" value="InterPro"/>
</dbReference>
<dbReference type="Pfam" id="PF01040">
    <property type="entry name" value="UbiA"/>
    <property type="match status" value="1"/>
</dbReference>
<dbReference type="Proteomes" id="UP000654075">
    <property type="component" value="Unassembled WGS sequence"/>
</dbReference>
<dbReference type="InterPro" id="IPR007125">
    <property type="entry name" value="H2A/H2B/H3"/>
</dbReference>
<feature type="transmembrane region" description="Helical" evidence="7">
    <location>
        <begin position="399"/>
        <end position="415"/>
    </location>
</feature>
<evidence type="ECO:0000256" key="3">
    <source>
        <dbReference type="ARBA" id="ARBA00022692"/>
    </source>
</evidence>
<dbReference type="OrthoDB" id="438596at2759"/>
<dbReference type="PANTHER" id="PTHR23428">
    <property type="entry name" value="HISTONE H2B"/>
    <property type="match status" value="1"/>
</dbReference>
<gene>
    <name evidence="9" type="ORF">PGLA1383_LOCUS36866</name>
</gene>
<evidence type="ECO:0000256" key="1">
    <source>
        <dbReference type="ARBA" id="ARBA00004141"/>
    </source>
</evidence>
<sequence>EAKTKMPPSQGKEAPKRKKKSVKRYGSYIMKVLKQVHPKMRISNQAMSVMESCVGDTFERIASEASRLCRTGKSSTMGTREIQSAVRLVFPGELSRHAVSEGCKESPLGRSAARNRPEGVARGGSELELRVGCEVHQAVYVVRRQLGMDFLSLPVVWETDGGRQELDWKTLVKLSRPGWWLVHVWLYLAPTGNKYHLLSTWSFWLGLAYVLFPLNLLVYGLNDYTDVELDAKNDRKGNFMYGAKCSMEQMRDLPRTILVVNVLPILVLAATTGHWQSLALWLLCCFGVNLAYNVEPLRLSSKGPWELPCVVAGFAGVTVLASIVNDLPWAPFGYWAHMACLVLRTQLWTEFLDYDPDHACGRRTTSTLLGKSLSKAGVMLLLTLEAVVTWYFFADTLMRVFSVLGMVSFTALEVIRGTDDKEKKKAMKAQTAMGLGLVLWIWHKGLFAA</sequence>
<dbReference type="GO" id="GO:0016020">
    <property type="term" value="C:membrane"/>
    <property type="evidence" value="ECO:0007669"/>
    <property type="project" value="UniProtKB-SubCell"/>
</dbReference>
<dbReference type="SUPFAM" id="SSF47113">
    <property type="entry name" value="Histone-fold"/>
    <property type="match status" value="1"/>
</dbReference>
<evidence type="ECO:0000256" key="5">
    <source>
        <dbReference type="ARBA" id="ARBA00023136"/>
    </source>
</evidence>
<name>A0A813FZX4_POLGL</name>
<evidence type="ECO:0000313" key="10">
    <source>
        <dbReference type="Proteomes" id="UP000654075"/>
    </source>
</evidence>
<dbReference type="InterPro" id="IPR000558">
    <property type="entry name" value="Histone_H2B"/>
</dbReference>
<dbReference type="InterPro" id="IPR000537">
    <property type="entry name" value="UbiA_prenyltransferase"/>
</dbReference>
<dbReference type="EMBL" id="CAJNNV010026929">
    <property type="protein sequence ID" value="CAE8619275.1"/>
    <property type="molecule type" value="Genomic_DNA"/>
</dbReference>
<dbReference type="AlphaFoldDB" id="A0A813FZX4"/>
<comment type="caution">
    <text evidence="9">The sequence shown here is derived from an EMBL/GenBank/DDBJ whole genome shotgun (WGS) entry which is preliminary data.</text>
</comment>
<dbReference type="Pfam" id="PF00125">
    <property type="entry name" value="Histone"/>
    <property type="match status" value="1"/>
</dbReference>
<comment type="subcellular location">
    <subcellularLocation>
        <location evidence="1">Membrane</location>
        <topology evidence="1">Multi-pass membrane protein</topology>
    </subcellularLocation>
</comment>
<evidence type="ECO:0000256" key="4">
    <source>
        <dbReference type="ARBA" id="ARBA00022989"/>
    </source>
</evidence>
<keyword evidence="10" id="KW-1185">Reference proteome</keyword>
<feature type="domain" description="Core Histone H2A/H2B/H3" evidence="8">
    <location>
        <begin position="16"/>
        <end position="88"/>
    </location>
</feature>
<dbReference type="GO" id="GO:0005634">
    <property type="term" value="C:nucleus"/>
    <property type="evidence" value="ECO:0007669"/>
    <property type="project" value="UniProtKB-ARBA"/>
</dbReference>
<keyword evidence="4 7" id="KW-1133">Transmembrane helix</keyword>
<keyword evidence="5 7" id="KW-0472">Membrane</keyword>
<reference evidence="9" key="1">
    <citation type="submission" date="2021-02" db="EMBL/GenBank/DDBJ databases">
        <authorList>
            <person name="Dougan E. K."/>
            <person name="Rhodes N."/>
            <person name="Thang M."/>
            <person name="Chan C."/>
        </authorList>
    </citation>
    <scope>NUCLEOTIDE SEQUENCE</scope>
</reference>
<organism evidence="9 10">
    <name type="scientific">Polarella glacialis</name>
    <name type="common">Dinoflagellate</name>
    <dbReference type="NCBI Taxonomy" id="89957"/>
    <lineage>
        <taxon>Eukaryota</taxon>
        <taxon>Sar</taxon>
        <taxon>Alveolata</taxon>
        <taxon>Dinophyceae</taxon>
        <taxon>Suessiales</taxon>
        <taxon>Suessiaceae</taxon>
        <taxon>Polarella</taxon>
    </lineage>
</organism>
<dbReference type="GO" id="GO:0046982">
    <property type="term" value="F:protein heterodimerization activity"/>
    <property type="evidence" value="ECO:0007669"/>
    <property type="project" value="InterPro"/>
</dbReference>
<dbReference type="SMART" id="SM00427">
    <property type="entry name" value="H2B"/>
    <property type="match status" value="1"/>
</dbReference>
<protein>
    <recommendedName>
        <fullName evidence="8">Core Histone H2A/H2B/H3 domain-containing protein</fullName>
    </recommendedName>
</protein>
<dbReference type="CDD" id="cd22910">
    <property type="entry name" value="HFD_H2B"/>
    <property type="match status" value="1"/>
</dbReference>
<feature type="transmembrane region" description="Helical" evidence="7">
    <location>
        <begin position="307"/>
        <end position="328"/>
    </location>
</feature>
<accession>A0A813FZX4</accession>
<dbReference type="InterPro" id="IPR009072">
    <property type="entry name" value="Histone-fold"/>
</dbReference>
<proteinExistence type="inferred from homology"/>
<keyword evidence="3 7" id="KW-0812">Transmembrane</keyword>
<feature type="region of interest" description="Disordered" evidence="6">
    <location>
        <begin position="1"/>
        <end position="22"/>
    </location>
</feature>
<feature type="transmembrane region" description="Helical" evidence="7">
    <location>
        <begin position="253"/>
        <end position="272"/>
    </location>
</feature>
<evidence type="ECO:0000313" key="9">
    <source>
        <dbReference type="EMBL" id="CAE8619275.1"/>
    </source>
</evidence>
<comment type="similarity">
    <text evidence="2">Belongs to the histone H2B family.</text>
</comment>
<evidence type="ECO:0000256" key="2">
    <source>
        <dbReference type="ARBA" id="ARBA00006846"/>
    </source>
</evidence>
<dbReference type="FunFam" id="1.10.20.10:FF:000043">
    <property type="entry name" value="Histone H2B"/>
    <property type="match status" value="1"/>
</dbReference>
<evidence type="ECO:0000256" key="7">
    <source>
        <dbReference type="SAM" id="Phobius"/>
    </source>
</evidence>
<dbReference type="PRINTS" id="PR00621">
    <property type="entry name" value="HISTONEH2B"/>
</dbReference>
<feature type="non-terminal residue" evidence="9">
    <location>
        <position position="449"/>
    </location>
</feature>
<dbReference type="GO" id="GO:0003677">
    <property type="term" value="F:DNA binding"/>
    <property type="evidence" value="ECO:0007669"/>
    <property type="project" value="InterPro"/>
</dbReference>
<dbReference type="GO" id="GO:0016765">
    <property type="term" value="F:transferase activity, transferring alkyl or aryl (other than methyl) groups"/>
    <property type="evidence" value="ECO:0007669"/>
    <property type="project" value="InterPro"/>
</dbReference>
<evidence type="ECO:0000256" key="6">
    <source>
        <dbReference type="SAM" id="MobiDB-lite"/>
    </source>
</evidence>
<feature type="transmembrane region" description="Helical" evidence="7">
    <location>
        <begin position="373"/>
        <end position="393"/>
    </location>
</feature>
<feature type="transmembrane region" description="Helical" evidence="7">
    <location>
        <begin position="201"/>
        <end position="222"/>
    </location>
</feature>
<dbReference type="GO" id="GO:0000786">
    <property type="term" value="C:nucleosome"/>
    <property type="evidence" value="ECO:0007669"/>
    <property type="project" value="InterPro"/>
</dbReference>